<dbReference type="AlphaFoldDB" id="A0A450SLM9"/>
<dbReference type="PRINTS" id="PR00469">
    <property type="entry name" value="PNDRDTASEII"/>
</dbReference>
<dbReference type="PANTHER" id="PTHR42783:SF3">
    <property type="entry name" value="GLUTAMATE SYNTHASE [NADPH] SMALL CHAIN-RELATED"/>
    <property type="match status" value="1"/>
</dbReference>
<dbReference type="InterPro" id="IPR036188">
    <property type="entry name" value="FAD/NAD-bd_sf"/>
</dbReference>
<proteinExistence type="predicted"/>
<dbReference type="PROSITE" id="PS00198">
    <property type="entry name" value="4FE4S_FER_1"/>
    <property type="match status" value="1"/>
</dbReference>
<keyword evidence="2" id="KW-0408">Iron</keyword>
<dbReference type="InterPro" id="IPR017900">
    <property type="entry name" value="4Fe4S_Fe_S_CS"/>
</dbReference>
<dbReference type="SUPFAM" id="SSF46548">
    <property type="entry name" value="alpha-helical ferredoxin"/>
    <property type="match status" value="2"/>
</dbReference>
<dbReference type="InterPro" id="IPR023753">
    <property type="entry name" value="FAD/NAD-binding_dom"/>
</dbReference>
<evidence type="ECO:0000256" key="1">
    <source>
        <dbReference type="ARBA" id="ARBA00022723"/>
    </source>
</evidence>
<dbReference type="InterPro" id="IPR009051">
    <property type="entry name" value="Helical_ferredxn"/>
</dbReference>
<dbReference type="Gene3D" id="1.10.1060.10">
    <property type="entry name" value="Alpha-helical ferredoxin"/>
    <property type="match status" value="1"/>
</dbReference>
<evidence type="ECO:0000256" key="3">
    <source>
        <dbReference type="ARBA" id="ARBA00023014"/>
    </source>
</evidence>
<keyword evidence="3" id="KW-0411">Iron-sulfur</keyword>
<evidence type="ECO:0000256" key="2">
    <source>
        <dbReference type="ARBA" id="ARBA00023004"/>
    </source>
</evidence>
<dbReference type="InterPro" id="IPR017896">
    <property type="entry name" value="4Fe4S_Fe-S-bd"/>
</dbReference>
<evidence type="ECO:0000313" key="6">
    <source>
        <dbReference type="EMBL" id="VFJ54495.1"/>
    </source>
</evidence>
<feature type="domain" description="4Fe-4S ferredoxin-type" evidence="4">
    <location>
        <begin position="582"/>
        <end position="611"/>
    </location>
</feature>
<dbReference type="PRINTS" id="PR00368">
    <property type="entry name" value="FADPNR"/>
</dbReference>
<gene>
    <name evidence="5" type="ORF">BECKFW1821A_GA0114235_103917</name>
    <name evidence="6" type="ORF">BECKFW1821B_GA0114236_101910</name>
</gene>
<dbReference type="SUPFAM" id="SSF51971">
    <property type="entry name" value="Nucleotide-binding domain"/>
    <property type="match status" value="1"/>
</dbReference>
<dbReference type="PROSITE" id="PS51379">
    <property type="entry name" value="4FE4S_FER_2"/>
    <property type="match status" value="1"/>
</dbReference>
<dbReference type="PANTHER" id="PTHR42783">
    <property type="entry name" value="GLUTAMATE SYNTHASE [NADPH] SMALL CHAIN"/>
    <property type="match status" value="1"/>
</dbReference>
<dbReference type="EMBL" id="CAADEW010000039">
    <property type="protein sequence ID" value="VFJ52950.1"/>
    <property type="molecule type" value="Genomic_DNA"/>
</dbReference>
<reference evidence="6" key="1">
    <citation type="submission" date="2019-02" db="EMBL/GenBank/DDBJ databases">
        <authorList>
            <person name="Gruber-Vodicka R. H."/>
            <person name="Seah K. B. B."/>
        </authorList>
    </citation>
    <scope>NUCLEOTIDE SEQUENCE</scope>
    <source>
        <strain evidence="6">BECK_BZ106</strain>
        <strain evidence="5">BECK_BZ15</strain>
    </source>
</reference>
<dbReference type="GO" id="GO:0051536">
    <property type="term" value="F:iron-sulfur cluster binding"/>
    <property type="evidence" value="ECO:0007669"/>
    <property type="project" value="UniProtKB-KW"/>
</dbReference>
<organism evidence="6">
    <name type="scientific">Candidatus Kentrum sp. FW</name>
    <dbReference type="NCBI Taxonomy" id="2126338"/>
    <lineage>
        <taxon>Bacteria</taxon>
        <taxon>Pseudomonadati</taxon>
        <taxon>Pseudomonadota</taxon>
        <taxon>Gammaproteobacteria</taxon>
        <taxon>Candidatus Kentrum</taxon>
    </lineage>
</organism>
<keyword evidence="1" id="KW-0479">Metal-binding</keyword>
<evidence type="ECO:0000259" key="4">
    <source>
        <dbReference type="PROSITE" id="PS51379"/>
    </source>
</evidence>
<dbReference type="EMBL" id="CAADFD010000019">
    <property type="protein sequence ID" value="VFJ54495.1"/>
    <property type="molecule type" value="Genomic_DNA"/>
</dbReference>
<accession>A0A450SLM9</accession>
<dbReference type="Pfam" id="PF07992">
    <property type="entry name" value="Pyr_redox_2"/>
    <property type="match status" value="1"/>
</dbReference>
<evidence type="ECO:0000313" key="5">
    <source>
        <dbReference type="EMBL" id="VFJ52950.1"/>
    </source>
</evidence>
<sequence length="623" mass="70262">MDILPFILIKNTSWERENMESQFPNPWIRKHVVYLWETTTYGVYFAYSGFINQEGFISMNNGRHDITRPPNLAHRQFSGPQRTQRPIYVDLLPPCNHACPAGENIQAWLALVQQGQFKEAWELIMEENPLPAVHGRVCYHPCESACNRTRLDVTVNVHAIERFLGDQAIRNSWRVNTSTDPSGKRILVVGAGPSGLSAAYHLRRMGHEVEIHEAGPIAGGMMHFGIPKYRLPRQVLDTEIRRIEDMGVKIILNRKVEDLLAEKEAGGFDAVFLAIGAHLSKRTEIPHQDAGKILDAVSFLKSVENGENLKLGRRVAIYGGGNTAMDAARTAKRLGVEEALIIYRRDREHMPAHAFEAEEAEEEGVKIHWLRTIKEIDHSTFKVEIMRVDEKGRPQPTGEFETLEADSLILALGQETDTSFLKNIPGLEFQGDGTLIVDDNLMTGYAGLFAGGDMVPSERTVTIGVGHGKKAARRIDAWLRGEPYTKHRDHEIASFDKLHVWYFTDSAQRFEGHLDIKLRQTNFDEVVDGLRRQDALYEARRCLSCGNCFECDGCFGACPDHAVNRRSDEAVARIKAETGEYRRYEFDYDLCSGCAVCFEQCPCHAIEIVPEKTSQELPDSTPD</sequence>
<dbReference type="Gene3D" id="3.50.50.60">
    <property type="entry name" value="FAD/NAD(P)-binding domain"/>
    <property type="match status" value="2"/>
</dbReference>
<dbReference type="InterPro" id="IPR028261">
    <property type="entry name" value="DPD_II"/>
</dbReference>
<dbReference type="GO" id="GO:0016491">
    <property type="term" value="F:oxidoreductase activity"/>
    <property type="evidence" value="ECO:0007669"/>
    <property type="project" value="InterPro"/>
</dbReference>
<protein>
    <submittedName>
        <fullName evidence="6">NADPH-dependent glutamate synthase beta chain</fullName>
    </submittedName>
</protein>
<dbReference type="GO" id="GO:0046872">
    <property type="term" value="F:metal ion binding"/>
    <property type="evidence" value="ECO:0007669"/>
    <property type="project" value="UniProtKB-KW"/>
</dbReference>
<name>A0A450SLM9_9GAMM</name>
<dbReference type="Pfam" id="PF14691">
    <property type="entry name" value="Fer4_20"/>
    <property type="match status" value="1"/>
</dbReference>
<dbReference type="Gene3D" id="3.30.70.3270">
    <property type="match status" value="1"/>
</dbReference>
<dbReference type="NCBIfam" id="NF009410">
    <property type="entry name" value="PRK12771.1"/>
    <property type="match status" value="1"/>
</dbReference>